<dbReference type="PANTHER" id="PTHR12435">
    <property type="match status" value="1"/>
</dbReference>
<dbReference type="Proteomes" id="UP000002258">
    <property type="component" value="Chromosome 3"/>
</dbReference>
<keyword evidence="1" id="KW-0547">Nucleotide-binding</keyword>
<proteinExistence type="inferred from homology"/>
<keyword evidence="2" id="KW-0067">ATP-binding</keyword>
<evidence type="ECO:0000313" key="6">
    <source>
        <dbReference type="Proteomes" id="UP000002258"/>
    </source>
</evidence>
<evidence type="ECO:0000256" key="3">
    <source>
        <dbReference type="ARBA" id="ARBA00025768"/>
    </source>
</evidence>
<dbReference type="GeneID" id="4838170"/>
<comment type="similarity">
    <text evidence="3">Belongs to the KTI12 family.</text>
</comment>
<dbReference type="STRING" id="322104.A3LQS5"/>
<name>A3LQS5_PICST</name>
<dbReference type="HOGENOM" id="CLU_027147_2_0_1"/>
<dbReference type="GO" id="GO:0005524">
    <property type="term" value="F:ATP binding"/>
    <property type="evidence" value="ECO:0007669"/>
    <property type="project" value="UniProtKB-KW"/>
</dbReference>
<evidence type="ECO:0000256" key="2">
    <source>
        <dbReference type="ARBA" id="ARBA00022840"/>
    </source>
</evidence>
<dbReference type="SUPFAM" id="SSF52540">
    <property type="entry name" value="P-loop containing nucleoside triphosphate hydrolases"/>
    <property type="match status" value="1"/>
</dbReference>
<reference evidence="5 6" key="1">
    <citation type="journal article" date="2007" name="Nat. Biotechnol.">
        <title>Genome sequence of the lignocellulose-bioconverting and xylose-fermenting yeast Pichia stipitis.</title>
        <authorList>
            <person name="Jeffries T.W."/>
            <person name="Grigoriev I.V."/>
            <person name="Grimwood J."/>
            <person name="Laplaza J.M."/>
            <person name="Aerts A."/>
            <person name="Salamov A."/>
            <person name="Schmutz J."/>
            <person name="Lindquist E."/>
            <person name="Dehal P."/>
            <person name="Shapiro H."/>
            <person name="Jin Y.S."/>
            <person name="Passoth V."/>
            <person name="Richardson P.M."/>
        </authorList>
    </citation>
    <scope>NUCLEOTIDE SEQUENCE [LARGE SCALE GENOMIC DNA]</scope>
    <source>
        <strain evidence="6">ATCC 58785 / CBS 6054 / NBRC 10063 / NRRL Y-11545</strain>
    </source>
</reference>
<organism evidence="5 6">
    <name type="scientific">Scheffersomyces stipitis (strain ATCC 58785 / CBS 6054 / NBRC 10063 / NRRL Y-11545)</name>
    <name type="common">Yeast</name>
    <name type="synonym">Pichia stipitis</name>
    <dbReference type="NCBI Taxonomy" id="322104"/>
    <lineage>
        <taxon>Eukaryota</taxon>
        <taxon>Fungi</taxon>
        <taxon>Dikarya</taxon>
        <taxon>Ascomycota</taxon>
        <taxon>Saccharomycotina</taxon>
        <taxon>Pichiomycetes</taxon>
        <taxon>Debaryomycetaceae</taxon>
        <taxon>Scheffersomyces</taxon>
    </lineage>
</organism>
<dbReference type="OrthoDB" id="9972657at2759"/>
<dbReference type="FunFam" id="3.40.50.300:FF:000827">
    <property type="entry name" value="KTI12 chromatin-associated homolog"/>
    <property type="match status" value="1"/>
</dbReference>
<protein>
    <recommendedName>
        <fullName evidence="7">Chromatin associated protein KTI12</fullName>
    </recommendedName>
</protein>
<dbReference type="OMA" id="THSRWDK"/>
<dbReference type="FunCoup" id="A3LQS5">
    <property type="interactions" value="678"/>
</dbReference>
<dbReference type="EMBL" id="CP000497">
    <property type="protein sequence ID" value="ABN65254.1"/>
    <property type="molecule type" value="Genomic_DNA"/>
</dbReference>
<dbReference type="GO" id="GO:0003682">
    <property type="term" value="F:chromatin binding"/>
    <property type="evidence" value="ECO:0007669"/>
    <property type="project" value="EnsemblFungi"/>
</dbReference>
<dbReference type="InParanoid" id="A3LQS5"/>
<evidence type="ECO:0000313" key="5">
    <source>
        <dbReference type="EMBL" id="ABN65254.1"/>
    </source>
</evidence>
<dbReference type="GO" id="GO:0002098">
    <property type="term" value="P:tRNA wobble uridine modification"/>
    <property type="evidence" value="ECO:0007669"/>
    <property type="project" value="EnsemblFungi"/>
</dbReference>
<dbReference type="Pfam" id="PF08433">
    <property type="entry name" value="KTI12"/>
    <property type="match status" value="1"/>
</dbReference>
<accession>A3LQS5</accession>
<comment type="subunit">
    <text evidence="4">Interacts with the elongator complex.</text>
</comment>
<gene>
    <name evidence="5" type="ORF">PICST_44319</name>
</gene>
<dbReference type="KEGG" id="pic:PICST_44319"/>
<dbReference type="eggNOG" id="KOG3062">
    <property type="taxonomic scope" value="Eukaryota"/>
</dbReference>
<dbReference type="GO" id="GO:0006357">
    <property type="term" value="P:regulation of transcription by RNA polymerase II"/>
    <property type="evidence" value="ECO:0007669"/>
    <property type="project" value="EnsemblFungi"/>
</dbReference>
<dbReference type="InterPro" id="IPR013641">
    <property type="entry name" value="KTI12/PSTK"/>
</dbReference>
<keyword evidence="6" id="KW-1185">Reference proteome</keyword>
<evidence type="ECO:0008006" key="7">
    <source>
        <dbReference type="Google" id="ProtNLM"/>
    </source>
</evidence>
<sequence length="291" mass="33424">MPLITFTGLPSSGKTTWAKELQRQLQKKIETAKESNTPGHNYNIIYHSDETLGISHDVYRDSNLEKHARGNQMSAVKRDLSRSNFVILDSLAYIKGFRYQLFCEAKGVVTPHCVIQVINPIEKCIEWNESESKENKWDQDLVHQLLMRYEEPNGDSRWDSPLFTILSADENEKLPIDEIWDSLVLKRPPPPNAATLVKPTSGNNFLQELDRQTQEVISKILQHQQITTVGGEVLVNKDQQLVVELPPTPVSIAQMQRIRRTYISLNRMRSVDIDRITPLFVEYVNRSLNSD</sequence>
<dbReference type="GO" id="GO:0005634">
    <property type="term" value="C:nucleus"/>
    <property type="evidence" value="ECO:0007669"/>
    <property type="project" value="EnsemblFungi"/>
</dbReference>
<dbReference type="InterPro" id="IPR027417">
    <property type="entry name" value="P-loop_NTPase"/>
</dbReference>
<evidence type="ECO:0000256" key="4">
    <source>
        <dbReference type="ARBA" id="ARBA00063730"/>
    </source>
</evidence>
<evidence type="ECO:0000256" key="1">
    <source>
        <dbReference type="ARBA" id="ARBA00022741"/>
    </source>
</evidence>
<dbReference type="GO" id="GO:0005737">
    <property type="term" value="C:cytoplasm"/>
    <property type="evidence" value="ECO:0007669"/>
    <property type="project" value="EnsemblFungi"/>
</dbReference>
<dbReference type="RefSeq" id="XP_001383283.1">
    <property type="nucleotide sequence ID" value="XM_001383246.1"/>
</dbReference>
<dbReference type="AlphaFoldDB" id="A3LQS5"/>
<dbReference type="Gene3D" id="3.40.50.300">
    <property type="entry name" value="P-loop containing nucleotide triphosphate hydrolases"/>
    <property type="match status" value="1"/>
</dbReference>